<reference evidence="2 3" key="1">
    <citation type="journal article" date="2021" name="BMC Genomics">
        <title>Datura genome reveals duplications of psychoactive alkaloid biosynthetic genes and high mutation rate following tissue culture.</title>
        <authorList>
            <person name="Rajewski A."/>
            <person name="Carter-House D."/>
            <person name="Stajich J."/>
            <person name="Litt A."/>
        </authorList>
    </citation>
    <scope>NUCLEOTIDE SEQUENCE [LARGE SCALE GENOMIC DNA]</scope>
    <source>
        <strain evidence="2">AR-01</strain>
    </source>
</reference>
<name>A0ABS8USC8_DATST</name>
<evidence type="ECO:0000313" key="3">
    <source>
        <dbReference type="Proteomes" id="UP000823775"/>
    </source>
</evidence>
<organism evidence="2 3">
    <name type="scientific">Datura stramonium</name>
    <name type="common">Jimsonweed</name>
    <name type="synonym">Common thornapple</name>
    <dbReference type="NCBI Taxonomy" id="4076"/>
    <lineage>
        <taxon>Eukaryota</taxon>
        <taxon>Viridiplantae</taxon>
        <taxon>Streptophyta</taxon>
        <taxon>Embryophyta</taxon>
        <taxon>Tracheophyta</taxon>
        <taxon>Spermatophyta</taxon>
        <taxon>Magnoliopsida</taxon>
        <taxon>eudicotyledons</taxon>
        <taxon>Gunneridae</taxon>
        <taxon>Pentapetalae</taxon>
        <taxon>asterids</taxon>
        <taxon>lamiids</taxon>
        <taxon>Solanales</taxon>
        <taxon>Solanaceae</taxon>
        <taxon>Solanoideae</taxon>
        <taxon>Datureae</taxon>
        <taxon>Datura</taxon>
    </lineage>
</organism>
<evidence type="ECO:0000256" key="1">
    <source>
        <dbReference type="SAM" id="MobiDB-lite"/>
    </source>
</evidence>
<accession>A0ABS8USC8</accession>
<sequence length="102" mass="11442">MDDSNIEKQRVVKTNAMWNKRKKRTKVVYGTGCDDGTDGPSTEFTDRRGCDGPSLPPLLRRKPTLSDMDRAYERWAWACDFTITATGLQGAMLNAMISVLVL</sequence>
<dbReference type="EMBL" id="JACEIK010002383">
    <property type="protein sequence ID" value="MCD9560816.1"/>
    <property type="molecule type" value="Genomic_DNA"/>
</dbReference>
<proteinExistence type="predicted"/>
<keyword evidence="3" id="KW-1185">Reference proteome</keyword>
<feature type="region of interest" description="Disordered" evidence="1">
    <location>
        <begin position="33"/>
        <end position="62"/>
    </location>
</feature>
<gene>
    <name evidence="2" type="ORF">HAX54_019621</name>
</gene>
<evidence type="ECO:0000313" key="2">
    <source>
        <dbReference type="EMBL" id="MCD9560816.1"/>
    </source>
</evidence>
<comment type="caution">
    <text evidence="2">The sequence shown here is derived from an EMBL/GenBank/DDBJ whole genome shotgun (WGS) entry which is preliminary data.</text>
</comment>
<dbReference type="Proteomes" id="UP000823775">
    <property type="component" value="Unassembled WGS sequence"/>
</dbReference>
<protein>
    <submittedName>
        <fullName evidence="2">Uncharacterized protein</fullName>
    </submittedName>
</protein>